<feature type="transmembrane region" description="Helical" evidence="1">
    <location>
        <begin position="7"/>
        <end position="31"/>
    </location>
</feature>
<accession>B1BVK1</accession>
<name>B1BVK1_CLOPF</name>
<feature type="transmembrane region" description="Helical" evidence="1">
    <location>
        <begin position="72"/>
        <end position="89"/>
    </location>
</feature>
<dbReference type="Proteomes" id="UP000005337">
    <property type="component" value="Unassembled WGS sequence"/>
</dbReference>
<organism evidence="2 3">
    <name type="scientific">Clostridium perfringens E str. JGS1987</name>
    <dbReference type="NCBI Taxonomy" id="451755"/>
    <lineage>
        <taxon>Bacteria</taxon>
        <taxon>Bacillati</taxon>
        <taxon>Bacillota</taxon>
        <taxon>Clostridia</taxon>
        <taxon>Eubacteriales</taxon>
        <taxon>Clostridiaceae</taxon>
        <taxon>Clostridium</taxon>
    </lineage>
</organism>
<sequence length="129" mass="15075">MLKLFDSVSIFLVLVIFVFFIIVSLLAYFTIKIFSINSLNFSNFYFTIGLITVLNWLFIIRGFAYSLICTKNLIFLSIGLMYFIFNFIITDKLSYTNFKSRKNERTIETLVLTSWIVGLILLILSSIKY</sequence>
<keyword evidence="1" id="KW-1133">Transmembrane helix</keyword>
<dbReference type="AlphaFoldDB" id="B1BVK1"/>
<protein>
    <submittedName>
        <fullName evidence="2">Sec-independent transporter protein</fullName>
    </submittedName>
</protein>
<feature type="transmembrane region" description="Helical" evidence="1">
    <location>
        <begin position="109"/>
        <end position="127"/>
    </location>
</feature>
<feature type="transmembrane region" description="Helical" evidence="1">
    <location>
        <begin position="43"/>
        <end position="60"/>
    </location>
</feature>
<comment type="caution">
    <text evidence="2">The sequence shown here is derived from an EMBL/GenBank/DDBJ whole genome shotgun (WGS) entry which is preliminary data.</text>
</comment>
<keyword evidence="1" id="KW-0472">Membrane</keyword>
<evidence type="ECO:0000256" key="1">
    <source>
        <dbReference type="SAM" id="Phobius"/>
    </source>
</evidence>
<reference evidence="2 3" key="1">
    <citation type="submission" date="2007-07" db="EMBL/GenBank/DDBJ databases">
        <title>Annotation of Clostridium perfringens E str. JGS1987.</title>
        <authorList>
            <person name="Paulsen I."/>
            <person name="Sebastian Y."/>
        </authorList>
    </citation>
    <scope>NUCLEOTIDE SEQUENCE [LARGE SCALE GENOMIC DNA]</scope>
    <source>
        <strain evidence="3">E str. JGS1987</strain>
    </source>
</reference>
<keyword evidence="1" id="KW-0812">Transmembrane</keyword>
<evidence type="ECO:0000313" key="3">
    <source>
        <dbReference type="Proteomes" id="UP000005337"/>
    </source>
</evidence>
<dbReference type="EMBL" id="ABDW01000026">
    <property type="protein sequence ID" value="EDT14273.1"/>
    <property type="molecule type" value="Genomic_DNA"/>
</dbReference>
<proteinExistence type="predicted"/>
<gene>
    <name evidence="2" type="ORF">AC3_A0280</name>
</gene>
<evidence type="ECO:0000313" key="2">
    <source>
        <dbReference type="EMBL" id="EDT14273.1"/>
    </source>
</evidence>